<comment type="subcellular location">
    <subcellularLocation>
        <location evidence="1">Cytoplasm</location>
        <location evidence="1">Cytosol</location>
    </subcellularLocation>
</comment>
<evidence type="ECO:0000256" key="5">
    <source>
        <dbReference type="ARBA" id="ARBA00093797"/>
    </source>
</evidence>
<proteinExistence type="predicted"/>
<reference evidence="6 7" key="1">
    <citation type="journal article" date="2015" name="Antonie Van Leeuwenhoek">
        <title>A phylogenomic and molecular marker based taxonomic framework for the order Xanthomonadales: proposal to transfer the families Algiphilaceae and Solimonadaceae to the order Nevskiales ord. nov. and to create a new family within the order Xanthomonadales, the family Rhodanobacteraceae fam. nov., containing the genus Rhodanobacter and its closest relatives.</title>
        <authorList>
            <person name="Naushad S."/>
            <person name="Adeolu M."/>
            <person name="Wong S."/>
            <person name="Sohail M."/>
            <person name="Schellhorn H.E."/>
            <person name="Gupta R.S."/>
        </authorList>
    </citation>
    <scope>NUCLEOTIDE SEQUENCE [LARGE SCALE GENOMIC DNA]</scope>
    <source>
        <strain evidence="6 7">DSM 16301</strain>
    </source>
</reference>
<keyword evidence="2" id="KW-0963">Cytoplasm</keyword>
<keyword evidence="3" id="KW-1005">Bacterial flagellum biogenesis</keyword>
<dbReference type="GO" id="GO:0044781">
    <property type="term" value="P:bacterial-type flagellum organization"/>
    <property type="evidence" value="ECO:0007669"/>
    <property type="project" value="UniProtKB-KW"/>
</dbReference>
<evidence type="ECO:0000256" key="1">
    <source>
        <dbReference type="ARBA" id="ARBA00004514"/>
    </source>
</evidence>
<dbReference type="Gene3D" id="1.20.58.380">
    <property type="entry name" value="Flagellar protein flit"/>
    <property type="match status" value="1"/>
</dbReference>
<keyword evidence="4" id="KW-0143">Chaperone</keyword>
<dbReference type="PATRIC" id="fig|1440762.4.peg.3258"/>
<evidence type="ECO:0000313" key="6">
    <source>
        <dbReference type="EMBL" id="KLD62118.1"/>
    </source>
</evidence>
<organism evidence="6 7">
    <name type="scientific">Dyella japonica DSM 16301</name>
    <dbReference type="NCBI Taxonomy" id="1440762"/>
    <lineage>
        <taxon>Bacteria</taxon>
        <taxon>Pseudomonadati</taxon>
        <taxon>Pseudomonadota</taxon>
        <taxon>Gammaproteobacteria</taxon>
        <taxon>Lysobacterales</taxon>
        <taxon>Rhodanobacteraceae</taxon>
        <taxon>Dyella</taxon>
    </lineage>
</organism>
<dbReference type="EMBL" id="JPLA01000056">
    <property type="protein sequence ID" value="KLD62118.1"/>
    <property type="molecule type" value="Genomic_DNA"/>
</dbReference>
<evidence type="ECO:0000256" key="3">
    <source>
        <dbReference type="ARBA" id="ARBA00022795"/>
    </source>
</evidence>
<sequence length="97" mass="11026">MDNATHTVVLQLSERMLAAAREGDWNAVATLESERSDEIARLPMTESQSLPVLKTLLAHTEEVRELARQQRDRLDDDLGQHQHRHRALSAYLRAGVE</sequence>
<dbReference type="AlphaFoldDB" id="A0A0G9GXX3"/>
<name>A0A0G9GXX3_9GAMM</name>
<gene>
    <name evidence="6" type="ORF">Y882_17505</name>
</gene>
<dbReference type="Proteomes" id="UP000035481">
    <property type="component" value="Unassembled WGS sequence"/>
</dbReference>
<comment type="caution">
    <text evidence="6">The sequence shown here is derived from an EMBL/GenBank/DDBJ whole genome shotgun (WGS) entry which is preliminary data.</text>
</comment>
<protein>
    <recommendedName>
        <fullName evidence="5">Flagellar protein FliT</fullName>
    </recommendedName>
</protein>
<evidence type="ECO:0000256" key="4">
    <source>
        <dbReference type="ARBA" id="ARBA00023186"/>
    </source>
</evidence>
<evidence type="ECO:0000313" key="7">
    <source>
        <dbReference type="Proteomes" id="UP000035481"/>
    </source>
</evidence>
<dbReference type="Pfam" id="PF05400">
    <property type="entry name" value="FliT"/>
    <property type="match status" value="1"/>
</dbReference>
<evidence type="ECO:0000256" key="2">
    <source>
        <dbReference type="ARBA" id="ARBA00022490"/>
    </source>
</evidence>
<dbReference type="STRING" id="1440762.Y882_17505"/>
<accession>A0A0G9GXX3</accession>
<dbReference type="InterPro" id="IPR008622">
    <property type="entry name" value="FliT"/>
</dbReference>